<evidence type="ECO:0000256" key="8">
    <source>
        <dbReference type="ARBA" id="ARBA00039194"/>
    </source>
</evidence>
<feature type="non-terminal residue" evidence="16">
    <location>
        <position position="215"/>
    </location>
</feature>
<dbReference type="EMBL" id="CASHTH010001616">
    <property type="protein sequence ID" value="CAI8017322.1"/>
    <property type="molecule type" value="Genomic_DNA"/>
</dbReference>
<keyword evidence="4" id="KW-0520">NAD</keyword>
<evidence type="ECO:0000256" key="3">
    <source>
        <dbReference type="ARBA" id="ARBA00023002"/>
    </source>
</evidence>
<dbReference type="FunFam" id="3.40.50.720:FF:000084">
    <property type="entry name" value="Short-chain dehydrogenase reductase"/>
    <property type="match status" value="1"/>
</dbReference>
<keyword evidence="17" id="KW-1185">Reference proteome</keyword>
<dbReference type="InterPro" id="IPR002347">
    <property type="entry name" value="SDR_fam"/>
</dbReference>
<dbReference type="PRINTS" id="PR00081">
    <property type="entry name" value="GDHRDH"/>
</dbReference>
<evidence type="ECO:0000256" key="15">
    <source>
        <dbReference type="RuleBase" id="RU000363"/>
    </source>
</evidence>
<dbReference type="Pfam" id="PF00106">
    <property type="entry name" value="adh_short"/>
    <property type="match status" value="1"/>
</dbReference>
<sequence>AGRLSGKVVFITGAAQGIGRASALKCHSDGARVIATDMNGEKLAELKREQPAIVTDTLDVTRREDVERLLREKYSDTNVLFNCAGYVFHGTLLDTEEKDWDRSFDINVKSMFYTSKTCISMWKEKGCGGNIVNMASVVSSIKGAECRSVYGASKAAVIGLTKSIAADYVQDGIRCNAICPGTVDTPSLNDRIRAMGDYETASLVSRVMTHLQFVL</sequence>
<proteinExistence type="inferred from homology"/>
<dbReference type="PROSITE" id="PS00061">
    <property type="entry name" value="ADH_SHORT"/>
    <property type="match status" value="1"/>
</dbReference>
<dbReference type="Gene3D" id="3.40.50.720">
    <property type="entry name" value="NAD(P)-binding Rossmann-like Domain"/>
    <property type="match status" value="1"/>
</dbReference>
<reference evidence="16" key="1">
    <citation type="submission" date="2023-03" db="EMBL/GenBank/DDBJ databases">
        <authorList>
            <person name="Steffen K."/>
            <person name="Cardenas P."/>
        </authorList>
    </citation>
    <scope>NUCLEOTIDE SEQUENCE</scope>
</reference>
<dbReference type="GO" id="GO:0016617">
    <property type="term" value="F:4-oxoproline reductase activity"/>
    <property type="evidence" value="ECO:0007669"/>
    <property type="project" value="UniProtKB-EC"/>
</dbReference>
<dbReference type="InterPro" id="IPR036291">
    <property type="entry name" value="NAD(P)-bd_dom_sf"/>
</dbReference>
<evidence type="ECO:0000256" key="12">
    <source>
        <dbReference type="ARBA" id="ARBA00043083"/>
    </source>
</evidence>
<comment type="pathway">
    <text evidence="1">Siderophore biosynthesis.</text>
</comment>
<dbReference type="AlphaFoldDB" id="A0AA35WKP6"/>
<evidence type="ECO:0000256" key="4">
    <source>
        <dbReference type="ARBA" id="ARBA00023027"/>
    </source>
</evidence>
<evidence type="ECO:0000256" key="6">
    <source>
        <dbReference type="ARBA" id="ARBA00038956"/>
    </source>
</evidence>
<comment type="pathway">
    <text evidence="5">Amino-acid metabolism.</text>
</comment>
<evidence type="ECO:0000256" key="7">
    <source>
        <dbReference type="ARBA" id="ARBA00038959"/>
    </source>
</evidence>
<evidence type="ECO:0000256" key="11">
    <source>
        <dbReference type="ARBA" id="ARBA00042565"/>
    </source>
</evidence>
<evidence type="ECO:0000256" key="2">
    <source>
        <dbReference type="ARBA" id="ARBA00006484"/>
    </source>
</evidence>
<dbReference type="PANTHER" id="PTHR43477">
    <property type="entry name" value="DIHYDROANTICAPSIN 7-DEHYDROGENASE"/>
    <property type="match status" value="1"/>
</dbReference>
<dbReference type="Proteomes" id="UP001174909">
    <property type="component" value="Unassembled WGS sequence"/>
</dbReference>
<gene>
    <name evidence="16" type="ORF">GBAR_LOCUS10535</name>
</gene>
<keyword evidence="3" id="KW-0560">Oxidoreductase</keyword>
<dbReference type="InterPro" id="IPR020904">
    <property type="entry name" value="Sc_DH/Rdtase_CS"/>
</dbReference>
<evidence type="ECO:0000256" key="14">
    <source>
        <dbReference type="ARBA" id="ARBA00049550"/>
    </source>
</evidence>
<evidence type="ECO:0000313" key="17">
    <source>
        <dbReference type="Proteomes" id="UP001174909"/>
    </source>
</evidence>
<evidence type="ECO:0000256" key="1">
    <source>
        <dbReference type="ARBA" id="ARBA00004924"/>
    </source>
</evidence>
<evidence type="ECO:0000256" key="5">
    <source>
        <dbReference type="ARBA" id="ARBA00034698"/>
    </source>
</evidence>
<dbReference type="EC" id="1.1.1.104" evidence="6"/>
<evidence type="ECO:0000256" key="10">
    <source>
        <dbReference type="ARBA" id="ARBA00042309"/>
    </source>
</evidence>
<dbReference type="GO" id="GO:0003858">
    <property type="term" value="F:3-hydroxybutyrate dehydrogenase activity"/>
    <property type="evidence" value="ECO:0007669"/>
    <property type="project" value="UniProtKB-EC"/>
</dbReference>
<comment type="caution">
    <text evidence="16">The sequence shown here is derived from an EMBL/GenBank/DDBJ whole genome shotgun (WGS) entry which is preliminary data.</text>
</comment>
<protein>
    <recommendedName>
        <fullName evidence="8">Dehydrogenase/reductase SDR family member 6</fullName>
        <ecNumber evidence="6">1.1.1.104</ecNumber>
        <ecNumber evidence="7">1.1.1.30</ecNumber>
    </recommendedName>
    <alternativeName>
        <fullName evidence="12">(R)-beta-hydroxybutyrate dehydrogenase</fullName>
    </alternativeName>
    <alternativeName>
        <fullName evidence="10">3-hydroxybutyrate dehydrogenase type 2</fullName>
    </alternativeName>
    <alternativeName>
        <fullName evidence="13">4-oxo-L-proline reductase</fullName>
    </alternativeName>
    <alternativeName>
        <fullName evidence="11">Oxidoreductase UCPA</fullName>
    </alternativeName>
    <alternativeName>
        <fullName evidence="9">Short chain dehydrogenase/reductase family 15C member 1</fullName>
    </alternativeName>
</protein>
<dbReference type="PANTHER" id="PTHR43477:SF4">
    <property type="entry name" value="DEHYDROGENASE_REDUCTASE SDR FAMILY MEMBER 6"/>
    <property type="match status" value="1"/>
</dbReference>
<dbReference type="InterPro" id="IPR051122">
    <property type="entry name" value="SDR_DHRS6-like"/>
</dbReference>
<name>A0AA35WKP6_GEOBA</name>
<evidence type="ECO:0000256" key="13">
    <source>
        <dbReference type="ARBA" id="ARBA00043199"/>
    </source>
</evidence>
<accession>A0AA35WKP6</accession>
<dbReference type="EC" id="1.1.1.30" evidence="7"/>
<evidence type="ECO:0000313" key="16">
    <source>
        <dbReference type="EMBL" id="CAI8017322.1"/>
    </source>
</evidence>
<dbReference type="PRINTS" id="PR00080">
    <property type="entry name" value="SDRFAMILY"/>
</dbReference>
<comment type="catalytic activity">
    <reaction evidence="14">
        <text>(R)-3-hydroxybutanoate + NAD(+) = acetoacetate + NADH + H(+)</text>
        <dbReference type="Rhea" id="RHEA:20521"/>
        <dbReference type="ChEBI" id="CHEBI:10983"/>
        <dbReference type="ChEBI" id="CHEBI:13705"/>
        <dbReference type="ChEBI" id="CHEBI:15378"/>
        <dbReference type="ChEBI" id="CHEBI:57540"/>
        <dbReference type="ChEBI" id="CHEBI:57945"/>
        <dbReference type="EC" id="1.1.1.30"/>
    </reaction>
</comment>
<dbReference type="SUPFAM" id="SSF51735">
    <property type="entry name" value="NAD(P)-binding Rossmann-fold domains"/>
    <property type="match status" value="1"/>
</dbReference>
<organism evidence="16 17">
    <name type="scientific">Geodia barretti</name>
    <name type="common">Barrett's horny sponge</name>
    <dbReference type="NCBI Taxonomy" id="519541"/>
    <lineage>
        <taxon>Eukaryota</taxon>
        <taxon>Metazoa</taxon>
        <taxon>Porifera</taxon>
        <taxon>Demospongiae</taxon>
        <taxon>Heteroscleromorpha</taxon>
        <taxon>Tetractinellida</taxon>
        <taxon>Astrophorina</taxon>
        <taxon>Geodiidae</taxon>
        <taxon>Geodia</taxon>
    </lineage>
</organism>
<evidence type="ECO:0000256" key="9">
    <source>
        <dbReference type="ARBA" id="ARBA00041727"/>
    </source>
</evidence>
<comment type="similarity">
    <text evidence="2 15">Belongs to the short-chain dehydrogenases/reductases (SDR) family.</text>
</comment>